<keyword evidence="10" id="KW-0406">Ion transport</keyword>
<dbReference type="CDD" id="cd06186">
    <property type="entry name" value="NOX_Duox_like_FAD_NADP"/>
    <property type="match status" value="1"/>
</dbReference>
<dbReference type="PANTHER" id="PTHR32361:SF28">
    <property type="entry name" value="FRP1P"/>
    <property type="match status" value="1"/>
</dbReference>
<dbReference type="GO" id="GO:0005886">
    <property type="term" value="C:plasma membrane"/>
    <property type="evidence" value="ECO:0007669"/>
    <property type="project" value="UniProtKB-SubCell"/>
</dbReference>
<dbReference type="PROSITE" id="PS51384">
    <property type="entry name" value="FAD_FR"/>
    <property type="match status" value="1"/>
</dbReference>
<dbReference type="SFLD" id="SFLDG01168">
    <property type="entry name" value="Ferric_reductase_subgroup_(FRE"/>
    <property type="match status" value="1"/>
</dbReference>
<evidence type="ECO:0000259" key="14">
    <source>
        <dbReference type="PROSITE" id="PS51384"/>
    </source>
</evidence>
<feature type="domain" description="FAD-binding FR-type" evidence="14">
    <location>
        <begin position="260"/>
        <end position="396"/>
    </location>
</feature>
<evidence type="ECO:0000256" key="10">
    <source>
        <dbReference type="ARBA" id="ARBA00023065"/>
    </source>
</evidence>
<evidence type="ECO:0000313" key="15">
    <source>
        <dbReference type="EMBL" id="KAF2428793.1"/>
    </source>
</evidence>
<dbReference type="SFLD" id="SFLDS00052">
    <property type="entry name" value="Ferric_Reductase_Domain"/>
    <property type="match status" value="1"/>
</dbReference>
<dbReference type="InterPro" id="IPR013130">
    <property type="entry name" value="Fe3_Rdtase_TM_dom"/>
</dbReference>
<dbReference type="GO" id="GO:0006879">
    <property type="term" value="P:intracellular iron ion homeostasis"/>
    <property type="evidence" value="ECO:0007669"/>
    <property type="project" value="TreeGrafter"/>
</dbReference>
<protein>
    <recommendedName>
        <fullName evidence="3">ferric-chelate reductase (NADPH)</fullName>
        <ecNumber evidence="3">1.16.1.9</ecNumber>
    </recommendedName>
</protein>
<feature type="transmembrane region" description="Helical" evidence="13">
    <location>
        <begin position="25"/>
        <end position="46"/>
    </location>
</feature>
<dbReference type="Proteomes" id="UP000800235">
    <property type="component" value="Unassembled WGS sequence"/>
</dbReference>
<gene>
    <name evidence="15" type="ORF">EJ08DRAFT_615065</name>
</gene>
<dbReference type="AlphaFoldDB" id="A0A9P4NP21"/>
<evidence type="ECO:0000256" key="12">
    <source>
        <dbReference type="ARBA" id="ARBA00048483"/>
    </source>
</evidence>
<dbReference type="Gene3D" id="3.40.50.80">
    <property type="entry name" value="Nucleotide-binding domain of ferredoxin-NADP reductase (FNR) module"/>
    <property type="match status" value="1"/>
</dbReference>
<keyword evidence="11 13" id="KW-0472">Membrane</keyword>
<evidence type="ECO:0000256" key="7">
    <source>
        <dbReference type="ARBA" id="ARBA00022982"/>
    </source>
</evidence>
<name>A0A9P4NP21_9PEZI</name>
<keyword evidence="7" id="KW-0249">Electron transport</keyword>
<keyword evidence="16" id="KW-1185">Reference proteome</keyword>
<dbReference type="GO" id="GO:0052851">
    <property type="term" value="F:ferric-chelate reductase (NADPH) activity"/>
    <property type="evidence" value="ECO:0007669"/>
    <property type="project" value="UniProtKB-EC"/>
</dbReference>
<dbReference type="InterPro" id="IPR051410">
    <property type="entry name" value="Ferric/Cupric_Reductase"/>
</dbReference>
<dbReference type="EMBL" id="MU007053">
    <property type="protein sequence ID" value="KAF2428793.1"/>
    <property type="molecule type" value="Genomic_DNA"/>
</dbReference>
<keyword evidence="9" id="KW-0560">Oxidoreductase</keyword>
<evidence type="ECO:0000256" key="6">
    <source>
        <dbReference type="ARBA" id="ARBA00022692"/>
    </source>
</evidence>
<evidence type="ECO:0000313" key="16">
    <source>
        <dbReference type="Proteomes" id="UP000800235"/>
    </source>
</evidence>
<evidence type="ECO:0000256" key="2">
    <source>
        <dbReference type="ARBA" id="ARBA00006278"/>
    </source>
</evidence>
<dbReference type="Pfam" id="PF08030">
    <property type="entry name" value="NAD_binding_6"/>
    <property type="match status" value="1"/>
</dbReference>
<dbReference type="OrthoDB" id="10006946at2759"/>
<dbReference type="GO" id="GO:0006826">
    <property type="term" value="P:iron ion transport"/>
    <property type="evidence" value="ECO:0007669"/>
    <property type="project" value="UniProtKB-ARBA"/>
</dbReference>
<keyword evidence="4" id="KW-0813">Transport</keyword>
<comment type="similarity">
    <text evidence="2">Belongs to the ferric reductase (FRE) family.</text>
</comment>
<sequence>MGLFGYAFVDLTHAQKEARRDSLDLHAAIAQGSIGLVLVFIQLYFLGRWLSERWSNGDEERPSSPYAKHEEAIRKGALVAKIKWNWARLAWWCGEEIGWGIGKRGEIIFGGVWFLWLIFLCIQGTGDDYMHLTKRFGIIGASQLPFHYLLAMKSPYSPIQLLTRMSHEQLNIGHQILGRVIQTLLTLHAIFYLNFFVLVGLLAKRVKDRDVIIGLICISTFTVLGTAAAGLIRKWNYRVFYVTHVVGASALLPLLFFHVHHVRPFVVECVVVLILNVVLRTLNTKSYTGTLSLIPGTNLIQFLIPLSGTTRKWKAGQHVYLLPPSSLSSKLPAQLRKNPYTIASLPKKDGQLLLVARTLNGNTKSLAATARAAEMAEGSNNRTLSVEGPYGVSPHFPDFSKYDRILLVAGGVGATFIIPLWRDILESRHNGGLFKDGDVRLIWSVRKLAETTWAFLPTKSKSTSDAEEKELYITGGKGDVDGSNDTMEMAETDTLVGADEEKILQEQGMIIKHQRPNLREIVDETFSGHVGKVAVLFCGPSGMNVQLRHEVGRWVRRGKDVFYHAEAFGL</sequence>
<dbReference type="GO" id="GO:0015677">
    <property type="term" value="P:copper ion import"/>
    <property type="evidence" value="ECO:0007669"/>
    <property type="project" value="TreeGrafter"/>
</dbReference>
<dbReference type="InterPro" id="IPR039261">
    <property type="entry name" value="FNR_nucleotide-bd"/>
</dbReference>
<keyword evidence="6 13" id="KW-0812">Transmembrane</keyword>
<evidence type="ECO:0000256" key="13">
    <source>
        <dbReference type="SAM" id="Phobius"/>
    </source>
</evidence>
<dbReference type="InterPro" id="IPR013121">
    <property type="entry name" value="Fe_red_NAD-bd_6"/>
</dbReference>
<feature type="transmembrane region" description="Helical" evidence="13">
    <location>
        <begin position="265"/>
        <end position="282"/>
    </location>
</feature>
<keyword evidence="5" id="KW-1003">Cell membrane</keyword>
<accession>A0A9P4NP21</accession>
<dbReference type="Pfam" id="PF08022">
    <property type="entry name" value="FAD_binding_8"/>
    <property type="match status" value="1"/>
</dbReference>
<evidence type="ECO:0000256" key="8">
    <source>
        <dbReference type="ARBA" id="ARBA00022989"/>
    </source>
</evidence>
<evidence type="ECO:0000256" key="1">
    <source>
        <dbReference type="ARBA" id="ARBA00004651"/>
    </source>
</evidence>
<evidence type="ECO:0000256" key="3">
    <source>
        <dbReference type="ARBA" id="ARBA00012668"/>
    </source>
</evidence>
<keyword evidence="8 13" id="KW-1133">Transmembrane helix</keyword>
<evidence type="ECO:0000256" key="11">
    <source>
        <dbReference type="ARBA" id="ARBA00023136"/>
    </source>
</evidence>
<dbReference type="InterPro" id="IPR017927">
    <property type="entry name" value="FAD-bd_FR_type"/>
</dbReference>
<dbReference type="SUPFAM" id="SSF52343">
    <property type="entry name" value="Ferredoxin reductase-like, C-terminal NADP-linked domain"/>
    <property type="match status" value="1"/>
</dbReference>
<dbReference type="Pfam" id="PF01794">
    <property type="entry name" value="Ferric_reduct"/>
    <property type="match status" value="1"/>
</dbReference>
<comment type="catalytic activity">
    <reaction evidence="12">
        <text>2 a Fe(II)-siderophore + NADP(+) + H(+) = 2 a Fe(III)-siderophore + NADPH</text>
        <dbReference type="Rhea" id="RHEA:28795"/>
        <dbReference type="Rhea" id="RHEA-COMP:11342"/>
        <dbReference type="Rhea" id="RHEA-COMP:11344"/>
        <dbReference type="ChEBI" id="CHEBI:15378"/>
        <dbReference type="ChEBI" id="CHEBI:29033"/>
        <dbReference type="ChEBI" id="CHEBI:29034"/>
        <dbReference type="ChEBI" id="CHEBI:57783"/>
        <dbReference type="ChEBI" id="CHEBI:58349"/>
        <dbReference type="EC" id="1.16.1.9"/>
    </reaction>
</comment>
<evidence type="ECO:0000256" key="5">
    <source>
        <dbReference type="ARBA" id="ARBA00022475"/>
    </source>
</evidence>
<evidence type="ECO:0000256" key="9">
    <source>
        <dbReference type="ARBA" id="ARBA00023002"/>
    </source>
</evidence>
<dbReference type="InterPro" id="IPR017938">
    <property type="entry name" value="Riboflavin_synthase-like_b-brl"/>
</dbReference>
<comment type="subcellular location">
    <subcellularLocation>
        <location evidence="1">Cell membrane</location>
        <topology evidence="1">Multi-pass membrane protein</topology>
    </subcellularLocation>
</comment>
<organism evidence="15 16">
    <name type="scientific">Tothia fuscella</name>
    <dbReference type="NCBI Taxonomy" id="1048955"/>
    <lineage>
        <taxon>Eukaryota</taxon>
        <taxon>Fungi</taxon>
        <taxon>Dikarya</taxon>
        <taxon>Ascomycota</taxon>
        <taxon>Pezizomycotina</taxon>
        <taxon>Dothideomycetes</taxon>
        <taxon>Pleosporomycetidae</taxon>
        <taxon>Venturiales</taxon>
        <taxon>Cylindrosympodiaceae</taxon>
        <taxon>Tothia</taxon>
    </lineage>
</organism>
<comment type="caution">
    <text evidence="15">The sequence shown here is derived from an EMBL/GenBank/DDBJ whole genome shotgun (WGS) entry which is preliminary data.</text>
</comment>
<proteinExistence type="inferred from homology"/>
<dbReference type="SUPFAM" id="SSF63380">
    <property type="entry name" value="Riboflavin synthase domain-like"/>
    <property type="match status" value="1"/>
</dbReference>
<evidence type="ECO:0000256" key="4">
    <source>
        <dbReference type="ARBA" id="ARBA00022448"/>
    </source>
</evidence>
<dbReference type="PANTHER" id="PTHR32361">
    <property type="entry name" value="FERRIC/CUPRIC REDUCTASE TRANSMEMBRANE COMPONENT"/>
    <property type="match status" value="1"/>
</dbReference>
<feature type="transmembrane region" description="Helical" evidence="13">
    <location>
        <begin position="211"/>
        <end position="232"/>
    </location>
</feature>
<feature type="transmembrane region" description="Helical" evidence="13">
    <location>
        <begin position="107"/>
        <end position="126"/>
    </location>
</feature>
<reference evidence="15" key="1">
    <citation type="journal article" date="2020" name="Stud. Mycol.">
        <title>101 Dothideomycetes genomes: a test case for predicting lifestyles and emergence of pathogens.</title>
        <authorList>
            <person name="Haridas S."/>
            <person name="Albert R."/>
            <person name="Binder M."/>
            <person name="Bloem J."/>
            <person name="Labutti K."/>
            <person name="Salamov A."/>
            <person name="Andreopoulos B."/>
            <person name="Baker S."/>
            <person name="Barry K."/>
            <person name="Bills G."/>
            <person name="Bluhm B."/>
            <person name="Cannon C."/>
            <person name="Castanera R."/>
            <person name="Culley D."/>
            <person name="Daum C."/>
            <person name="Ezra D."/>
            <person name="Gonzalez J."/>
            <person name="Henrissat B."/>
            <person name="Kuo A."/>
            <person name="Liang C."/>
            <person name="Lipzen A."/>
            <person name="Lutzoni F."/>
            <person name="Magnuson J."/>
            <person name="Mondo S."/>
            <person name="Nolan M."/>
            <person name="Ohm R."/>
            <person name="Pangilinan J."/>
            <person name="Park H.-J."/>
            <person name="Ramirez L."/>
            <person name="Alfaro M."/>
            <person name="Sun H."/>
            <person name="Tritt A."/>
            <person name="Yoshinaga Y."/>
            <person name="Zwiers L.-H."/>
            <person name="Turgeon B."/>
            <person name="Goodwin S."/>
            <person name="Spatafora J."/>
            <person name="Crous P."/>
            <person name="Grigoriev I."/>
        </authorList>
    </citation>
    <scope>NUCLEOTIDE SEQUENCE</scope>
    <source>
        <strain evidence="15">CBS 130266</strain>
    </source>
</reference>
<feature type="transmembrane region" description="Helical" evidence="13">
    <location>
        <begin position="176"/>
        <end position="199"/>
    </location>
</feature>
<feature type="transmembrane region" description="Helical" evidence="13">
    <location>
        <begin position="239"/>
        <end position="259"/>
    </location>
</feature>
<dbReference type="EC" id="1.16.1.9" evidence="3"/>
<dbReference type="InterPro" id="IPR013112">
    <property type="entry name" value="FAD-bd_8"/>
</dbReference>